<dbReference type="RefSeq" id="XP_008587639.1">
    <property type="nucleotide sequence ID" value="XM_008589417.1"/>
</dbReference>
<comment type="subcellular location">
    <subcellularLocation>
        <location evidence="2">Membrane</location>
        <topology evidence="2">Single-pass type II membrane protein</topology>
    </subcellularLocation>
</comment>
<dbReference type="InterPro" id="IPR005552">
    <property type="entry name" value="Scramblase"/>
</dbReference>
<dbReference type="Proteomes" id="UP000694923">
    <property type="component" value="Unplaced"/>
</dbReference>
<evidence type="ECO:0000256" key="12">
    <source>
        <dbReference type="SAM" id="MobiDB-lite"/>
    </source>
</evidence>
<keyword evidence="13" id="KW-1185">Reference proteome</keyword>
<evidence type="ECO:0000256" key="4">
    <source>
        <dbReference type="ARBA" id="ARBA00022553"/>
    </source>
</evidence>
<organism evidence="13 14">
    <name type="scientific">Galeopterus variegatus</name>
    <name type="common">Malayan flying lemur</name>
    <name type="synonym">Cynocephalus variegatus</name>
    <dbReference type="NCBI Taxonomy" id="482537"/>
    <lineage>
        <taxon>Eukaryota</taxon>
        <taxon>Metazoa</taxon>
        <taxon>Chordata</taxon>
        <taxon>Craniata</taxon>
        <taxon>Vertebrata</taxon>
        <taxon>Euteleostomi</taxon>
        <taxon>Mammalia</taxon>
        <taxon>Eutheria</taxon>
        <taxon>Euarchontoglires</taxon>
        <taxon>Dermoptera</taxon>
        <taxon>Cynocephalidae</taxon>
        <taxon>Galeopterus</taxon>
    </lineage>
</organism>
<keyword evidence="8" id="KW-0472">Membrane</keyword>
<evidence type="ECO:0000256" key="8">
    <source>
        <dbReference type="ARBA" id="ARBA00023136"/>
    </source>
</evidence>
<keyword evidence="6 11" id="KW-0106">Calcium</keyword>
<evidence type="ECO:0000256" key="6">
    <source>
        <dbReference type="ARBA" id="ARBA00022837"/>
    </source>
</evidence>
<proteinExistence type="inferred from homology"/>
<feature type="compositionally biased region" description="Pro residues" evidence="12">
    <location>
        <begin position="76"/>
        <end position="89"/>
    </location>
</feature>
<feature type="compositionally biased region" description="Polar residues" evidence="12">
    <location>
        <begin position="1"/>
        <end position="10"/>
    </location>
</feature>
<evidence type="ECO:0000256" key="11">
    <source>
        <dbReference type="RuleBase" id="RU363116"/>
    </source>
</evidence>
<feature type="compositionally biased region" description="Low complexity" evidence="12">
    <location>
        <begin position="55"/>
        <end position="75"/>
    </location>
</feature>
<keyword evidence="5" id="KW-0812">Transmembrane</keyword>
<gene>
    <name evidence="14" type="primary">LOC103604837</name>
</gene>
<evidence type="ECO:0000313" key="13">
    <source>
        <dbReference type="Proteomes" id="UP000694923"/>
    </source>
</evidence>
<accession>A0ABM0S448</accession>
<evidence type="ECO:0000313" key="14">
    <source>
        <dbReference type="RefSeq" id="XP_008587639.1"/>
    </source>
</evidence>
<evidence type="ECO:0000256" key="1">
    <source>
        <dbReference type="ARBA" id="ARBA00001913"/>
    </source>
</evidence>
<dbReference type="PANTHER" id="PTHR23248:SF38">
    <property type="entry name" value="PHOSPHOLIPID SCRAMBLASE 1"/>
    <property type="match status" value="1"/>
</dbReference>
<evidence type="ECO:0000256" key="10">
    <source>
        <dbReference type="ARBA" id="ARBA00023288"/>
    </source>
</evidence>
<reference evidence="14" key="1">
    <citation type="submission" date="2025-08" db="UniProtKB">
        <authorList>
            <consortium name="RefSeq"/>
        </authorList>
    </citation>
    <scope>IDENTIFICATION</scope>
</reference>
<keyword evidence="10 11" id="KW-0449">Lipoprotein</keyword>
<comment type="similarity">
    <text evidence="3 11">Belongs to the phospholipid scramblase family.</text>
</comment>
<keyword evidence="9 11" id="KW-0564">Palmitate</keyword>
<dbReference type="PANTHER" id="PTHR23248">
    <property type="entry name" value="PHOSPHOLIPID SCRAMBLASE-RELATED"/>
    <property type="match status" value="1"/>
</dbReference>
<feature type="compositionally biased region" description="Pro residues" evidence="12">
    <location>
        <begin position="41"/>
        <end position="54"/>
    </location>
</feature>
<comment type="cofactor">
    <cofactor evidence="1 11">
        <name>Ca(2+)</name>
        <dbReference type="ChEBI" id="CHEBI:29108"/>
    </cofactor>
</comment>
<evidence type="ECO:0000256" key="5">
    <source>
        <dbReference type="ARBA" id="ARBA00022692"/>
    </source>
</evidence>
<evidence type="ECO:0000256" key="7">
    <source>
        <dbReference type="ARBA" id="ARBA00022989"/>
    </source>
</evidence>
<keyword evidence="7" id="KW-1133">Transmembrane helix</keyword>
<sequence>MDEQNMQANASHPGKKLPAGHPPQYPSAAFQGPPGHTGYPGPQPVYPGPQPGYPGPQSGYSGPQPGYPGPQSGYPGPQPGYPEPQPGYPVLPASYSGAGPAGFSVQYNQPSGPAGAPWMPTPPPPLNCPPGLEYLSQIDQVLIHQQIELLEVLTGFETNNKYEIKNSLGQRIFFAAEDTDCCTRNCCGPSRPFTMRIVDNTGREVVT</sequence>
<evidence type="ECO:0000256" key="3">
    <source>
        <dbReference type="ARBA" id="ARBA00005350"/>
    </source>
</evidence>
<evidence type="ECO:0000256" key="9">
    <source>
        <dbReference type="ARBA" id="ARBA00023139"/>
    </source>
</evidence>
<feature type="region of interest" description="Disordered" evidence="12">
    <location>
        <begin position="1"/>
        <end position="93"/>
    </location>
</feature>
<keyword evidence="4" id="KW-0597">Phosphoprotein</keyword>
<dbReference type="GeneID" id="103604837"/>
<name>A0ABM0S448_GALVR</name>
<comment type="function">
    <text evidence="11">May mediate accelerated ATP-independent bidirectional transbilayer migration of phospholipids upon binding calcium ions that results in a loss of phospholipid asymmetry in the plasma membrane.</text>
</comment>
<dbReference type="Pfam" id="PF03803">
    <property type="entry name" value="Scramblase"/>
    <property type="match status" value="1"/>
</dbReference>
<evidence type="ECO:0000256" key="2">
    <source>
        <dbReference type="ARBA" id="ARBA00004606"/>
    </source>
</evidence>
<protein>
    <recommendedName>
        <fullName evidence="11">Phospholipid scramblase</fullName>
    </recommendedName>
</protein>